<evidence type="ECO:0000256" key="13">
    <source>
        <dbReference type="ARBA" id="ARBA00023136"/>
    </source>
</evidence>
<evidence type="ECO:0000256" key="14">
    <source>
        <dbReference type="ARBA" id="ARBA00024015"/>
    </source>
</evidence>
<keyword evidence="10" id="KW-0862">Zinc</keyword>
<dbReference type="Proteomes" id="UP000054558">
    <property type="component" value="Unassembled WGS sequence"/>
</dbReference>
<keyword evidence="7" id="KW-0479">Metal-binding</keyword>
<accession>A0A1Y1HUG9</accession>
<keyword evidence="4" id="KW-0934">Plastid</keyword>
<dbReference type="GO" id="GO:0031969">
    <property type="term" value="C:chloroplast membrane"/>
    <property type="evidence" value="ECO:0007669"/>
    <property type="project" value="UniProtKB-SubCell"/>
</dbReference>
<evidence type="ECO:0000256" key="17">
    <source>
        <dbReference type="PROSITE-ProRule" id="PRU00134"/>
    </source>
</evidence>
<comment type="pathway">
    <text evidence="14">Cofactor biosynthesis; tocopherol biosynthesis.</text>
</comment>
<dbReference type="GO" id="GO:0010276">
    <property type="term" value="F:phytol kinase activity"/>
    <property type="evidence" value="ECO:0007669"/>
    <property type="project" value="UniProtKB-EC"/>
</dbReference>
<keyword evidence="6" id="KW-0812">Transmembrane</keyword>
<dbReference type="InterPro" id="IPR039606">
    <property type="entry name" value="Phytol/farnesol_kinase"/>
</dbReference>
<evidence type="ECO:0000259" key="18">
    <source>
        <dbReference type="PROSITE" id="PS50865"/>
    </source>
</evidence>
<dbReference type="EC" id="2.7.1.182" evidence="15"/>
<evidence type="ECO:0000256" key="5">
    <source>
        <dbReference type="ARBA" id="ARBA00022679"/>
    </source>
</evidence>
<comment type="subcellular location">
    <subcellularLocation>
        <location evidence="1">Plastid</location>
        <location evidence="1">Chloroplast membrane</location>
        <topology evidence="1">Multi-pass membrane protein</topology>
    </subcellularLocation>
</comment>
<comment type="catalytic activity">
    <reaction evidence="16">
        <text>phytol + CTP = phytyl phosphate + CDP + H(+)</text>
        <dbReference type="Rhea" id="RHEA:38055"/>
        <dbReference type="ChEBI" id="CHEBI:15378"/>
        <dbReference type="ChEBI" id="CHEBI:17327"/>
        <dbReference type="ChEBI" id="CHEBI:37563"/>
        <dbReference type="ChEBI" id="CHEBI:58069"/>
        <dbReference type="ChEBI" id="CHEBI:75483"/>
        <dbReference type="EC" id="2.7.1.182"/>
    </reaction>
</comment>
<dbReference type="PANTHER" id="PTHR32523:SF8">
    <property type="entry name" value="DOLICHOL KINASE"/>
    <property type="match status" value="1"/>
</dbReference>
<proteinExistence type="inferred from homology"/>
<keyword evidence="9" id="KW-0418">Kinase</keyword>
<evidence type="ECO:0000256" key="16">
    <source>
        <dbReference type="ARBA" id="ARBA00048889"/>
    </source>
</evidence>
<keyword evidence="11" id="KW-0809">Transit peptide</keyword>
<keyword evidence="13" id="KW-0472">Membrane</keyword>
<evidence type="ECO:0000256" key="4">
    <source>
        <dbReference type="ARBA" id="ARBA00022640"/>
    </source>
</evidence>
<dbReference type="SUPFAM" id="SSF144232">
    <property type="entry name" value="HIT/MYND zinc finger-like"/>
    <property type="match status" value="1"/>
</dbReference>
<dbReference type="InterPro" id="IPR002893">
    <property type="entry name" value="Znf_MYND"/>
</dbReference>
<organism evidence="19 20">
    <name type="scientific">Klebsormidium nitens</name>
    <name type="common">Green alga</name>
    <name type="synonym">Ulothrix nitens</name>
    <dbReference type="NCBI Taxonomy" id="105231"/>
    <lineage>
        <taxon>Eukaryota</taxon>
        <taxon>Viridiplantae</taxon>
        <taxon>Streptophyta</taxon>
        <taxon>Klebsormidiophyceae</taxon>
        <taxon>Klebsormidiales</taxon>
        <taxon>Klebsormidiaceae</taxon>
        <taxon>Klebsormidium</taxon>
    </lineage>
</organism>
<dbReference type="OrthoDB" id="3202243at2759"/>
<evidence type="ECO:0000256" key="11">
    <source>
        <dbReference type="ARBA" id="ARBA00022946"/>
    </source>
</evidence>
<evidence type="ECO:0000313" key="20">
    <source>
        <dbReference type="Proteomes" id="UP000054558"/>
    </source>
</evidence>
<evidence type="ECO:0000256" key="8">
    <source>
        <dbReference type="ARBA" id="ARBA00022771"/>
    </source>
</evidence>
<feature type="domain" description="MYND-type" evidence="18">
    <location>
        <begin position="359"/>
        <end position="401"/>
    </location>
</feature>
<dbReference type="PANTHER" id="PTHR32523">
    <property type="entry name" value="PHYTOL KINASE 1, CHLOROPLASTIC"/>
    <property type="match status" value="1"/>
</dbReference>
<dbReference type="EMBL" id="DF237030">
    <property type="protein sequence ID" value="GAQ81482.1"/>
    <property type="molecule type" value="Genomic_DNA"/>
</dbReference>
<keyword evidence="12" id="KW-1133">Transmembrane helix</keyword>
<evidence type="ECO:0000256" key="7">
    <source>
        <dbReference type="ARBA" id="ARBA00022723"/>
    </source>
</evidence>
<evidence type="ECO:0000256" key="9">
    <source>
        <dbReference type="ARBA" id="ARBA00022777"/>
    </source>
</evidence>
<evidence type="ECO:0000256" key="12">
    <source>
        <dbReference type="ARBA" id="ARBA00022989"/>
    </source>
</evidence>
<gene>
    <name evidence="19" type="ORF">KFL_000810230</name>
</gene>
<keyword evidence="8 17" id="KW-0863">Zinc-finger</keyword>
<keyword evidence="20" id="KW-1185">Reference proteome</keyword>
<keyword evidence="5" id="KW-0808">Transferase</keyword>
<evidence type="ECO:0000256" key="2">
    <source>
        <dbReference type="ARBA" id="ARBA00010794"/>
    </source>
</evidence>
<dbReference type="GO" id="GO:0008270">
    <property type="term" value="F:zinc ion binding"/>
    <property type="evidence" value="ECO:0007669"/>
    <property type="project" value="UniProtKB-KW"/>
</dbReference>
<evidence type="ECO:0000256" key="6">
    <source>
        <dbReference type="ARBA" id="ARBA00022692"/>
    </source>
</evidence>
<keyword evidence="3" id="KW-0150">Chloroplast</keyword>
<reference evidence="19 20" key="1">
    <citation type="journal article" date="2014" name="Nat. Commun.">
        <title>Klebsormidium flaccidum genome reveals primary factors for plant terrestrial adaptation.</title>
        <authorList>
            <person name="Hori K."/>
            <person name="Maruyama F."/>
            <person name="Fujisawa T."/>
            <person name="Togashi T."/>
            <person name="Yamamoto N."/>
            <person name="Seo M."/>
            <person name="Sato S."/>
            <person name="Yamada T."/>
            <person name="Mori H."/>
            <person name="Tajima N."/>
            <person name="Moriyama T."/>
            <person name="Ikeuchi M."/>
            <person name="Watanabe M."/>
            <person name="Wada H."/>
            <person name="Kobayashi K."/>
            <person name="Saito M."/>
            <person name="Masuda T."/>
            <person name="Sasaki-Sekimoto Y."/>
            <person name="Mashiguchi K."/>
            <person name="Awai K."/>
            <person name="Shimojima M."/>
            <person name="Masuda S."/>
            <person name="Iwai M."/>
            <person name="Nobusawa T."/>
            <person name="Narise T."/>
            <person name="Kondo S."/>
            <person name="Saito H."/>
            <person name="Sato R."/>
            <person name="Murakawa M."/>
            <person name="Ihara Y."/>
            <person name="Oshima-Yamada Y."/>
            <person name="Ohtaka K."/>
            <person name="Satoh M."/>
            <person name="Sonobe K."/>
            <person name="Ishii M."/>
            <person name="Ohtani R."/>
            <person name="Kanamori-Sato M."/>
            <person name="Honoki R."/>
            <person name="Miyazaki D."/>
            <person name="Mochizuki H."/>
            <person name="Umetsu J."/>
            <person name="Higashi K."/>
            <person name="Shibata D."/>
            <person name="Kamiya Y."/>
            <person name="Sato N."/>
            <person name="Nakamura Y."/>
            <person name="Tabata S."/>
            <person name="Ida S."/>
            <person name="Kurokawa K."/>
            <person name="Ohta H."/>
        </authorList>
    </citation>
    <scope>NUCLEOTIDE SEQUENCE [LARGE SCALE GENOMIC DNA]</scope>
    <source>
        <strain evidence="19 20">NIES-2285</strain>
    </source>
</reference>
<protein>
    <recommendedName>
        <fullName evidence="15">phytol kinase</fullName>
        <ecNumber evidence="15">2.7.1.182</ecNumber>
    </recommendedName>
</protein>
<evidence type="ECO:0000256" key="1">
    <source>
        <dbReference type="ARBA" id="ARBA00004508"/>
    </source>
</evidence>
<dbReference type="PROSITE" id="PS50865">
    <property type="entry name" value="ZF_MYND_2"/>
    <property type="match status" value="1"/>
</dbReference>
<dbReference type="Gene3D" id="6.10.140.2220">
    <property type="match status" value="1"/>
</dbReference>
<dbReference type="AlphaFoldDB" id="A0A1Y1HUG9"/>
<name>A0A1Y1HUG9_KLENI</name>
<dbReference type="Pfam" id="PF01753">
    <property type="entry name" value="zf-MYND"/>
    <property type="match status" value="1"/>
</dbReference>
<evidence type="ECO:0000256" key="15">
    <source>
        <dbReference type="ARBA" id="ARBA00039024"/>
    </source>
</evidence>
<evidence type="ECO:0000256" key="10">
    <source>
        <dbReference type="ARBA" id="ARBA00022833"/>
    </source>
</evidence>
<evidence type="ECO:0000256" key="3">
    <source>
        <dbReference type="ARBA" id="ARBA00022528"/>
    </source>
</evidence>
<sequence>MSLQELPASTTFVERKNGAAPEGALAELVTFFEKGRKEESYRQADLHERSLFPLAPQILGLLEARAHSDLERAADFVTASLYVLSEIVNSEVSRQAELSEVPPEEGVLEEVGVRLLTWLKLHLSAVRGRQLLFFALTTVGQCAHATWESLAAILNAGGFLVFCKECFGGNSQQATLEETEELAECVLTPLRAPRGVRGGAAQIAVKEALTKDGMLTWVFERAGRGGILPTYENENLALRKLGGEFNRVAGHVHIVEAMLCGSRRGGGGNWDPGYLADVRAAVSRGTRRPAAENFMTFCEAEGVPVFASLVEERNRLERFRARAELGGHVMPEAADVARRVDAVWELVADAFSLHKCANFQACSRVEDQKGVFMRCGRCKSARYCSRECQRAHWLAGHKWECQFSA</sequence>
<evidence type="ECO:0000313" key="19">
    <source>
        <dbReference type="EMBL" id="GAQ81482.1"/>
    </source>
</evidence>
<comment type="similarity">
    <text evidence="2">Belongs to the polyprenol kinase family.</text>
</comment>